<evidence type="ECO:0000256" key="2">
    <source>
        <dbReference type="ARBA" id="ARBA00022908"/>
    </source>
</evidence>
<accession>A0A9Q9BFI5</accession>
<dbReference type="PROSITE" id="PS51898">
    <property type="entry name" value="TYR_RECOMBINASE"/>
    <property type="match status" value="1"/>
</dbReference>
<keyword evidence="2" id="KW-0229">DNA integration</keyword>
<name>A0A9Q9BFI5_TREDN</name>
<proteinExistence type="predicted"/>
<dbReference type="PANTHER" id="PTHR30349:SF81">
    <property type="entry name" value="TYROSINE RECOMBINASE XERC"/>
    <property type="match status" value="1"/>
</dbReference>
<dbReference type="GO" id="GO:0007059">
    <property type="term" value="P:chromosome segregation"/>
    <property type="evidence" value="ECO:0007669"/>
    <property type="project" value="UniProtKB-KW"/>
</dbReference>
<evidence type="ECO:0000313" key="9">
    <source>
        <dbReference type="Proteomes" id="UP001056981"/>
    </source>
</evidence>
<dbReference type="Pfam" id="PF00589">
    <property type="entry name" value="Phage_integrase"/>
    <property type="match status" value="1"/>
</dbReference>
<keyword evidence="4" id="KW-0233">DNA recombination</keyword>
<dbReference type="InterPro" id="IPR011010">
    <property type="entry name" value="DNA_brk_join_enz"/>
</dbReference>
<gene>
    <name evidence="8" type="ORF">E4N86_06575</name>
</gene>
<evidence type="ECO:0000259" key="7">
    <source>
        <dbReference type="PROSITE" id="PS51900"/>
    </source>
</evidence>
<dbReference type="PANTHER" id="PTHR30349">
    <property type="entry name" value="PHAGE INTEGRASE-RELATED"/>
    <property type="match status" value="1"/>
</dbReference>
<evidence type="ECO:0000313" key="8">
    <source>
        <dbReference type="EMBL" id="UTD01496.1"/>
    </source>
</evidence>
<protein>
    <submittedName>
        <fullName evidence="8">Tyrosine recombinase XerD</fullName>
    </submittedName>
</protein>
<dbReference type="InterPro" id="IPR002104">
    <property type="entry name" value="Integrase_catalytic"/>
</dbReference>
<dbReference type="InterPro" id="IPR004107">
    <property type="entry name" value="Integrase_SAM-like_N"/>
</dbReference>
<dbReference type="NCBIfam" id="NF001399">
    <property type="entry name" value="PRK00283.1"/>
    <property type="match status" value="1"/>
</dbReference>
<feature type="domain" description="Tyr recombinase" evidence="6">
    <location>
        <begin position="104"/>
        <end position="291"/>
    </location>
</feature>
<keyword evidence="1" id="KW-0159">Chromosome partition</keyword>
<dbReference type="SUPFAM" id="SSF56349">
    <property type="entry name" value="DNA breaking-rejoining enzymes"/>
    <property type="match status" value="1"/>
</dbReference>
<reference evidence="8" key="1">
    <citation type="submission" date="2020-04" db="EMBL/GenBank/DDBJ databases">
        <title>Comparative genomics of oral phylogroup-2 Treponema strains.</title>
        <authorList>
            <person name="Zeng H."/>
            <person name="Chan Y.K."/>
            <person name="Watt R.M."/>
        </authorList>
    </citation>
    <scope>NUCLEOTIDE SEQUENCE</scope>
    <source>
        <strain evidence="8">OMZ 905</strain>
    </source>
</reference>
<evidence type="ECO:0000256" key="1">
    <source>
        <dbReference type="ARBA" id="ARBA00022829"/>
    </source>
</evidence>
<dbReference type="Gene3D" id="1.10.443.10">
    <property type="entry name" value="Intergrase catalytic core"/>
    <property type="match status" value="1"/>
</dbReference>
<dbReference type="InterPro" id="IPR013762">
    <property type="entry name" value="Integrase-like_cat_sf"/>
</dbReference>
<feature type="domain" description="Core-binding (CB)" evidence="7">
    <location>
        <begin position="1"/>
        <end position="83"/>
    </location>
</feature>
<dbReference type="InterPro" id="IPR044068">
    <property type="entry name" value="CB"/>
</dbReference>
<organism evidence="8 9">
    <name type="scientific">Treponema denticola</name>
    <dbReference type="NCBI Taxonomy" id="158"/>
    <lineage>
        <taxon>Bacteria</taxon>
        <taxon>Pseudomonadati</taxon>
        <taxon>Spirochaetota</taxon>
        <taxon>Spirochaetia</taxon>
        <taxon>Spirochaetales</taxon>
        <taxon>Treponemataceae</taxon>
        <taxon>Treponema</taxon>
    </lineage>
</organism>
<dbReference type="AlphaFoldDB" id="A0A9Q9BFI5"/>
<keyword evidence="3 5" id="KW-0238">DNA-binding</keyword>
<dbReference type="InterPro" id="IPR050090">
    <property type="entry name" value="Tyrosine_recombinase_XerCD"/>
</dbReference>
<dbReference type="EMBL" id="CP051635">
    <property type="protein sequence ID" value="UTD01496.1"/>
    <property type="molecule type" value="Genomic_DNA"/>
</dbReference>
<evidence type="ECO:0000256" key="5">
    <source>
        <dbReference type="PROSITE-ProRule" id="PRU01248"/>
    </source>
</evidence>
<dbReference type="GO" id="GO:0006310">
    <property type="term" value="P:DNA recombination"/>
    <property type="evidence" value="ECO:0007669"/>
    <property type="project" value="UniProtKB-KW"/>
</dbReference>
<evidence type="ECO:0000256" key="3">
    <source>
        <dbReference type="ARBA" id="ARBA00023125"/>
    </source>
</evidence>
<dbReference type="GO" id="GO:0003677">
    <property type="term" value="F:DNA binding"/>
    <property type="evidence" value="ECO:0007669"/>
    <property type="project" value="UniProtKB-UniRule"/>
</dbReference>
<sequence>MTKIQLRAFYGFLISAESHSKATAQTYINTLQLFQEHMSDSLIENAMEADCIDFVLHRSESGIMAKTIAKDIAALNSFFRFLIIEGIRKDNPSESIERPKREKTLPRVLSPDEVDSLFAAIPLDSPNNIRDRALFELIYSAGLRVSEIVNLKMEDIFYDEDLIKVTGKGNKERIVPFGSAAKYWLKQYILEARTELLKPKHPENTLTSGSVFLNNRGSVLTRKGIWKRINELSNFSGIETKVHTLRHSYATHLLAGGADLRSVQCLLGHSDISTTQVYTHIEDKSLQMYHNKFFDTKKLERGIK</sequence>
<dbReference type="CDD" id="cd00798">
    <property type="entry name" value="INT_XerDC_C"/>
    <property type="match status" value="1"/>
</dbReference>
<dbReference type="Gene3D" id="1.10.150.130">
    <property type="match status" value="1"/>
</dbReference>
<dbReference type="Pfam" id="PF02899">
    <property type="entry name" value="Phage_int_SAM_1"/>
    <property type="match status" value="1"/>
</dbReference>
<dbReference type="Proteomes" id="UP001056981">
    <property type="component" value="Chromosome"/>
</dbReference>
<dbReference type="PROSITE" id="PS51900">
    <property type="entry name" value="CB"/>
    <property type="match status" value="1"/>
</dbReference>
<dbReference type="InterPro" id="IPR010998">
    <property type="entry name" value="Integrase_recombinase_N"/>
</dbReference>
<evidence type="ECO:0000256" key="4">
    <source>
        <dbReference type="ARBA" id="ARBA00023172"/>
    </source>
</evidence>
<evidence type="ECO:0000259" key="6">
    <source>
        <dbReference type="PROSITE" id="PS51898"/>
    </source>
</evidence>
<dbReference type="GO" id="GO:0015074">
    <property type="term" value="P:DNA integration"/>
    <property type="evidence" value="ECO:0007669"/>
    <property type="project" value="UniProtKB-KW"/>
</dbReference>
<dbReference type="RefSeq" id="WP_253718298.1">
    <property type="nucleotide sequence ID" value="NZ_CP051522.1"/>
</dbReference>